<dbReference type="Proteomes" id="UP000041314">
    <property type="component" value="Unassembled WGS sequence"/>
</dbReference>
<gene>
    <name evidence="1" type="ORF">ERS008198_03420</name>
</gene>
<accession>A0A655DK40</accession>
<sequence>MFQRGDKTQRGKELIFAHLLPAVILGNMLLKVTQLQHKLAQLRVIYPQFFRHRAPTAQVKTRLLKLFHEPPGLFSLGGMNTQQQQDFY</sequence>
<organism evidence="1 2">
    <name type="scientific">Salmonella enterica subsp. enterica serovar Bovismorbificans</name>
    <dbReference type="NCBI Taxonomy" id="58097"/>
    <lineage>
        <taxon>Bacteria</taxon>
        <taxon>Pseudomonadati</taxon>
        <taxon>Pseudomonadota</taxon>
        <taxon>Gammaproteobacteria</taxon>
        <taxon>Enterobacterales</taxon>
        <taxon>Enterobacteriaceae</taxon>
        <taxon>Salmonella</taxon>
    </lineage>
</organism>
<evidence type="ECO:0000313" key="2">
    <source>
        <dbReference type="Proteomes" id="UP000041314"/>
    </source>
</evidence>
<protein>
    <submittedName>
        <fullName evidence="1">Uncharacterized protein</fullName>
    </submittedName>
</protein>
<reference evidence="1 2" key="1">
    <citation type="submission" date="2015-03" db="EMBL/GenBank/DDBJ databases">
        <authorList>
            <consortium name="Pathogen Informatics"/>
        </authorList>
    </citation>
    <scope>NUCLEOTIDE SEQUENCE [LARGE SCALE GENOMIC DNA]</scope>
    <source>
        <strain evidence="1 2">A1104</strain>
    </source>
</reference>
<name>A0A655DK40_SALET</name>
<evidence type="ECO:0000313" key="1">
    <source>
        <dbReference type="EMBL" id="CNU72479.1"/>
    </source>
</evidence>
<dbReference type="AlphaFoldDB" id="A0A655DK40"/>
<proteinExistence type="predicted"/>
<dbReference type="EMBL" id="CQPA01000032">
    <property type="protein sequence ID" value="CNU72479.1"/>
    <property type="molecule type" value="Genomic_DNA"/>
</dbReference>